<reference evidence="5" key="1">
    <citation type="submission" date="2014-01" db="EMBL/GenBank/DDBJ databases">
        <title>The Genome Sequence of Anopheles farauti FAR1 (V2).</title>
        <authorList>
            <consortium name="The Broad Institute Genomics Platform"/>
            <person name="Neafsey D.E."/>
            <person name="Besansky N."/>
            <person name="Howell P."/>
            <person name="Walton C."/>
            <person name="Young S.K."/>
            <person name="Zeng Q."/>
            <person name="Gargeya S."/>
            <person name="Fitzgerald M."/>
            <person name="Haas B."/>
            <person name="Abouelleil A."/>
            <person name="Allen A.W."/>
            <person name="Alvarado L."/>
            <person name="Arachchi H.M."/>
            <person name="Berlin A.M."/>
            <person name="Chapman S.B."/>
            <person name="Gainer-Dewar J."/>
            <person name="Goldberg J."/>
            <person name="Griggs A."/>
            <person name="Gujja S."/>
            <person name="Hansen M."/>
            <person name="Howarth C."/>
            <person name="Imamovic A."/>
            <person name="Ireland A."/>
            <person name="Larimer J."/>
            <person name="McCowan C."/>
            <person name="Murphy C."/>
            <person name="Pearson M."/>
            <person name="Poon T.W."/>
            <person name="Priest M."/>
            <person name="Roberts A."/>
            <person name="Saif S."/>
            <person name="Shea T."/>
            <person name="Sisk P."/>
            <person name="Sykes S."/>
            <person name="Wortman J."/>
            <person name="Nusbaum C."/>
            <person name="Birren B."/>
        </authorList>
    </citation>
    <scope>NUCLEOTIDE SEQUENCE [LARGE SCALE GENOMIC DNA]</scope>
    <source>
        <strain evidence="5">FAR1</strain>
    </source>
</reference>
<dbReference type="Pfam" id="PF12874">
    <property type="entry name" value="zf-met"/>
    <property type="match status" value="1"/>
</dbReference>
<dbReference type="GO" id="GO:0045944">
    <property type="term" value="P:positive regulation of transcription by RNA polymerase II"/>
    <property type="evidence" value="ECO:0007669"/>
    <property type="project" value="TreeGrafter"/>
</dbReference>
<evidence type="ECO:0000313" key="4">
    <source>
        <dbReference type="EnsemblMetazoa" id="AFAF016778-PA"/>
    </source>
</evidence>
<dbReference type="EMBL" id="AXCN02000477">
    <property type="status" value="NOT_ANNOTATED_CDS"/>
    <property type="molecule type" value="Genomic_DNA"/>
</dbReference>
<dbReference type="PROSITE" id="PS00028">
    <property type="entry name" value="ZINC_FINGER_C2H2_1"/>
    <property type="match status" value="3"/>
</dbReference>
<name>A0A182QTX1_9DIPT</name>
<evidence type="ECO:0000259" key="3">
    <source>
        <dbReference type="PROSITE" id="PS50157"/>
    </source>
</evidence>
<dbReference type="Gene3D" id="3.30.160.60">
    <property type="entry name" value="Classic Zinc Finger"/>
    <property type="match status" value="2"/>
</dbReference>
<dbReference type="Proteomes" id="UP000075886">
    <property type="component" value="Unassembled WGS sequence"/>
</dbReference>
<dbReference type="GO" id="GO:0003713">
    <property type="term" value="F:transcription coactivator activity"/>
    <property type="evidence" value="ECO:0007669"/>
    <property type="project" value="TreeGrafter"/>
</dbReference>
<sequence>MQKKIIQQQIPQVRKVYTTTTTQHQQSQQQSTMQLSSLKKINSLLQSGSVTVTGLSPGQQQRIVQKKPLSTVAITSTPTNNFTTTSSSTSTIRAHQKCCICGDLAGVNATLIIEASTTTTQTEFVTKLAKVIGSGYSMTIATDDLICRRCITILNQLDKLESDMEGLRSTLISYIHKNNNIPDEADTGSSSISSPPAKMPKLAHFSTTTAGTPSAKQQQQQPALTVSYQVLTDGNTSGGTTDLNASNSSDVEAQLTSMFEKNTSPSPGTVKQQQQIVLTSNNNGGVVSQLPSTQRKVAKLYKCMPCGFKTTDLALFQPHYENCPPRNAAAAAAAAAQNATAGVTSSGTVATPTNTAGITAGYRCKLCKLVFASIALLRQHSAQEHAQKTVVTTSGGMVVQQQQADQAQHVVTAAGGNTGVTANTNTSGTTTTTTTVLYSCNVCTYKTTDKQSYDDHLRKHIKLKPFKCRVCLMRFETREQASIHAKQHQPDYFKCGICNVTFSKREQLMSHLEVHEAAKKGTKQLQSAVAQQQQHQQEQQQHQQQQQQVQQQAPVTATPATATDSSSTQKLLQETIDEALRESIGDTIDAKLIQFHTCNACSLTFLNEKLYTQHIKTHATAAAPIFERMHSDPKGAEGAGGGANTATTAAATDGTHPDGTQANITFNITLPAQPEDGTFAHQQQQQQQQQEEHQQQSVGIDMPTLDQGDEQQSQKEQQQLQSMPVSMPSLDDDGEQSQNSQNSNTENVPMELEDMQGAEGTATAGAGQQINLILNDGQVLQLDNHILTTDAEGNQILVQGTDTEQIQQLLQSVGVVMQGGEGLGEGETLQMISGDGNNQMILVQGADGQEQLIDASLLNADGNIVIQQSQEGELNAEGTHITTEDGLQIPVSVAFTTAGGEAGHEGQLTVAVADGGEQQLQLHLQQAAAAAGEQVDVAGGEQHQGAILTESGQIILQAKDDVEQQQQQQQQQGGVVEDEEGMKMVVDGEENGTANESVTSETAADAGGQTNGGDGTTAASSNGTTTTTTTGGAISSGTTTNATNAAAANVTSSGSADDQMFNFDELIQPQIVVKQQQVK</sequence>
<feature type="domain" description="C2H2-type" evidence="3">
    <location>
        <begin position="438"/>
        <end position="465"/>
    </location>
</feature>
<dbReference type="PANTHER" id="PTHR46007">
    <property type="entry name" value="MEDIATOR OF RNA POLYMERASE II TRANSCRIPTION SUBUNIT 12"/>
    <property type="match status" value="1"/>
</dbReference>
<feature type="region of interest" description="Disordered" evidence="2">
    <location>
        <begin position="179"/>
        <end position="201"/>
    </location>
</feature>
<organism evidence="4 5">
    <name type="scientific">Anopheles farauti</name>
    <dbReference type="NCBI Taxonomy" id="69004"/>
    <lineage>
        <taxon>Eukaryota</taxon>
        <taxon>Metazoa</taxon>
        <taxon>Ecdysozoa</taxon>
        <taxon>Arthropoda</taxon>
        <taxon>Hexapoda</taxon>
        <taxon>Insecta</taxon>
        <taxon>Pterygota</taxon>
        <taxon>Neoptera</taxon>
        <taxon>Endopterygota</taxon>
        <taxon>Diptera</taxon>
        <taxon>Nematocera</taxon>
        <taxon>Culicoidea</taxon>
        <taxon>Culicidae</taxon>
        <taxon>Anophelinae</taxon>
        <taxon>Anopheles</taxon>
    </lineage>
</organism>
<proteinExistence type="predicted"/>
<dbReference type="SMART" id="SM00355">
    <property type="entry name" value="ZnF_C2H2"/>
    <property type="match status" value="5"/>
</dbReference>
<dbReference type="InterPro" id="IPR013087">
    <property type="entry name" value="Znf_C2H2_type"/>
</dbReference>
<protein>
    <recommendedName>
        <fullName evidence="3">C2H2-type domain-containing protein</fullName>
    </recommendedName>
</protein>
<dbReference type="InterPro" id="IPR036236">
    <property type="entry name" value="Znf_C2H2_sf"/>
</dbReference>
<keyword evidence="1" id="KW-0479">Metal-binding</keyword>
<dbReference type="STRING" id="69004.A0A182QTX1"/>
<feature type="compositionally biased region" description="Low complexity" evidence="2">
    <location>
        <begin position="1016"/>
        <end position="1039"/>
    </location>
</feature>
<feature type="compositionally biased region" description="Low complexity" evidence="2">
    <location>
        <begin position="525"/>
        <end position="568"/>
    </location>
</feature>
<dbReference type="AlphaFoldDB" id="A0A182QTX1"/>
<feature type="region of interest" description="Disordered" evidence="2">
    <location>
        <begin position="525"/>
        <end position="570"/>
    </location>
</feature>
<reference evidence="4" key="2">
    <citation type="submission" date="2020-05" db="UniProtKB">
        <authorList>
            <consortium name="EnsemblMetazoa"/>
        </authorList>
    </citation>
    <scope>IDENTIFICATION</scope>
    <source>
        <strain evidence="4">FAR1</strain>
    </source>
</reference>
<accession>A0A182QTX1</accession>
<dbReference type="GO" id="GO:0008270">
    <property type="term" value="F:zinc ion binding"/>
    <property type="evidence" value="ECO:0007669"/>
    <property type="project" value="UniProtKB-KW"/>
</dbReference>
<feature type="region of interest" description="Disordered" evidence="2">
    <location>
        <begin position="677"/>
        <end position="745"/>
    </location>
</feature>
<dbReference type="InterPro" id="IPR051647">
    <property type="entry name" value="Mediator_comp_sub12"/>
</dbReference>
<feature type="compositionally biased region" description="Low complexity" evidence="2">
    <location>
        <begin position="644"/>
        <end position="660"/>
    </location>
</feature>
<dbReference type="PROSITE" id="PS50157">
    <property type="entry name" value="ZINC_FINGER_C2H2_2"/>
    <property type="match status" value="2"/>
</dbReference>
<evidence type="ECO:0000256" key="1">
    <source>
        <dbReference type="PROSITE-ProRule" id="PRU00042"/>
    </source>
</evidence>
<keyword evidence="5" id="KW-1185">Reference proteome</keyword>
<evidence type="ECO:0000256" key="2">
    <source>
        <dbReference type="SAM" id="MobiDB-lite"/>
    </source>
</evidence>
<dbReference type="VEuPathDB" id="VectorBase:AFAF016778"/>
<feature type="compositionally biased region" description="Low complexity" evidence="2">
    <location>
        <begin position="964"/>
        <end position="975"/>
    </location>
</feature>
<feature type="compositionally biased region" description="Polar residues" evidence="2">
    <location>
        <begin position="992"/>
        <end position="1002"/>
    </location>
</feature>
<dbReference type="EnsemblMetazoa" id="AFAF016778-RA">
    <property type="protein sequence ID" value="AFAF016778-PA"/>
    <property type="gene ID" value="AFAF016778"/>
</dbReference>
<keyword evidence="1" id="KW-0862">Zinc</keyword>
<feature type="domain" description="C2H2-type" evidence="3">
    <location>
        <begin position="493"/>
        <end position="520"/>
    </location>
</feature>
<feature type="region of interest" description="Disordered" evidence="2">
    <location>
        <begin position="631"/>
        <end position="662"/>
    </location>
</feature>
<dbReference type="PANTHER" id="PTHR46007:SF11">
    <property type="entry name" value="MEDIATOR OF RNA POLYMERASE II TRANSCRIPTION SUBUNIT 12"/>
    <property type="match status" value="1"/>
</dbReference>
<dbReference type="GO" id="GO:0016592">
    <property type="term" value="C:mediator complex"/>
    <property type="evidence" value="ECO:0007669"/>
    <property type="project" value="TreeGrafter"/>
</dbReference>
<feature type="compositionally biased region" description="Polar residues" evidence="2">
    <location>
        <begin position="179"/>
        <end position="194"/>
    </location>
</feature>
<feature type="region of interest" description="Disordered" evidence="2">
    <location>
        <begin position="960"/>
        <end position="1039"/>
    </location>
</feature>
<evidence type="ECO:0000313" key="5">
    <source>
        <dbReference type="Proteomes" id="UP000075886"/>
    </source>
</evidence>
<feature type="compositionally biased region" description="Low complexity" evidence="2">
    <location>
        <begin position="710"/>
        <end position="722"/>
    </location>
</feature>
<dbReference type="SUPFAM" id="SSF57667">
    <property type="entry name" value="beta-beta-alpha zinc fingers"/>
    <property type="match status" value="2"/>
</dbReference>
<keyword evidence="1" id="KW-0863">Zinc-finger</keyword>